<sequence>MKRSIYLRLVLIYFFIIFLGNFAARIFGSYTIDPLLTKGTSNAFTEILNVSRNVLEKGGITVKELEGLYASEIITVKSYENINELAFNYQLSSEELGKINNYPTTFSGKWKIGYKFKSPVSVIKFGYIYIAAALNENYPFSDFGNIILMYNLLSIFFGTIVMLFAAHFIVDPIKKLTWATDRIAGGDFSVQIEKKRKDEIGQLVDNFNKMAKELASTEMLRNNFISDISHEFKTPLTSIEGYTKLLKNCKNDSERDEYIEIITRETKRLSVLSGNILLLNRIENENITQVKDTFRLDEQIRQVILLSENKWISKNMDLNIELEEIKYTGNEQLLFQVWLNLLDNAIKFSNRNEAIEIRLKRQDGQTIFSIMDYGKGMSEEQQKRMSEKFYTGDKSRNTEGNGLGLSIVKRIVDIHGGTIDVQGRKDEFTLIKVIL</sequence>
<dbReference type="SMART" id="SM00387">
    <property type="entry name" value="HATPase_c"/>
    <property type="match status" value="1"/>
</dbReference>
<dbReference type="EC" id="2.7.13.3" evidence="3"/>
<keyword evidence="7" id="KW-0418">Kinase</keyword>
<dbReference type="PROSITE" id="PS50109">
    <property type="entry name" value="HIS_KIN"/>
    <property type="match status" value="1"/>
</dbReference>
<evidence type="ECO:0000256" key="9">
    <source>
        <dbReference type="ARBA" id="ARBA00023012"/>
    </source>
</evidence>
<dbReference type="Gene3D" id="6.10.340.10">
    <property type="match status" value="1"/>
</dbReference>
<dbReference type="Pfam" id="PF02518">
    <property type="entry name" value="HATPase_c"/>
    <property type="match status" value="1"/>
</dbReference>
<evidence type="ECO:0000256" key="3">
    <source>
        <dbReference type="ARBA" id="ARBA00012438"/>
    </source>
</evidence>
<comment type="caution">
    <text evidence="17">The sequence shown here is derived from an EMBL/GenBank/DDBJ whole genome shotgun (WGS) entry which is preliminary data.</text>
</comment>
<dbReference type="STRING" id="36849.OXPF_18080"/>
<dbReference type="SUPFAM" id="SSF55874">
    <property type="entry name" value="ATPase domain of HSP90 chaperone/DNA topoisomerase II/histidine kinase"/>
    <property type="match status" value="1"/>
</dbReference>
<feature type="domain" description="HAMP" evidence="16">
    <location>
        <begin position="167"/>
        <end position="219"/>
    </location>
</feature>
<keyword evidence="8 14" id="KW-1133">Transmembrane helix</keyword>
<dbReference type="RefSeq" id="WP_054874855.1">
    <property type="nucleotide sequence ID" value="NZ_LKET01000029.1"/>
</dbReference>
<evidence type="ECO:0000256" key="1">
    <source>
        <dbReference type="ARBA" id="ARBA00000085"/>
    </source>
</evidence>
<dbReference type="PRINTS" id="PR00344">
    <property type="entry name" value="BCTRLSENSOR"/>
</dbReference>
<dbReference type="SMART" id="SM00388">
    <property type="entry name" value="HisKA"/>
    <property type="match status" value="1"/>
</dbReference>
<dbReference type="GO" id="GO:0005886">
    <property type="term" value="C:plasma membrane"/>
    <property type="evidence" value="ECO:0007669"/>
    <property type="project" value="TreeGrafter"/>
</dbReference>
<dbReference type="Pfam" id="PF00672">
    <property type="entry name" value="HAMP"/>
    <property type="match status" value="1"/>
</dbReference>
<keyword evidence="10" id="KW-0843">Virulence</keyword>
<keyword evidence="5 17" id="KW-0808">Transferase</keyword>
<dbReference type="SUPFAM" id="SSF47384">
    <property type="entry name" value="Homodimeric domain of signal transducing histidine kinase"/>
    <property type="match status" value="1"/>
</dbReference>
<dbReference type="InterPro" id="IPR050398">
    <property type="entry name" value="HssS/ArlS-like"/>
</dbReference>
<evidence type="ECO:0000256" key="14">
    <source>
        <dbReference type="SAM" id="Phobius"/>
    </source>
</evidence>
<keyword evidence="6 14" id="KW-0812">Transmembrane</keyword>
<dbReference type="GO" id="GO:0000155">
    <property type="term" value="F:phosphorelay sensor kinase activity"/>
    <property type="evidence" value="ECO:0007669"/>
    <property type="project" value="InterPro"/>
</dbReference>
<protein>
    <recommendedName>
        <fullName evidence="13">Heme sensor protein HssS</fullName>
        <ecNumber evidence="3">2.7.13.3</ecNumber>
    </recommendedName>
</protein>
<feature type="transmembrane region" description="Helical" evidence="14">
    <location>
        <begin position="6"/>
        <end position="28"/>
    </location>
</feature>
<dbReference type="PATRIC" id="fig|36849.3.peg.1904"/>
<accession>A0A0P8X1N1</accession>
<dbReference type="InterPro" id="IPR003594">
    <property type="entry name" value="HATPase_dom"/>
</dbReference>
<evidence type="ECO:0000256" key="13">
    <source>
        <dbReference type="ARBA" id="ARBA00040841"/>
    </source>
</evidence>
<dbReference type="PROSITE" id="PS50885">
    <property type="entry name" value="HAMP"/>
    <property type="match status" value="1"/>
</dbReference>
<dbReference type="PANTHER" id="PTHR45528:SF11">
    <property type="entry name" value="HISTIDINE KINASE"/>
    <property type="match status" value="1"/>
</dbReference>
<dbReference type="CDD" id="cd06225">
    <property type="entry name" value="HAMP"/>
    <property type="match status" value="1"/>
</dbReference>
<evidence type="ECO:0000256" key="7">
    <source>
        <dbReference type="ARBA" id="ARBA00022777"/>
    </source>
</evidence>
<dbReference type="CDD" id="cd00082">
    <property type="entry name" value="HisKA"/>
    <property type="match status" value="1"/>
</dbReference>
<evidence type="ECO:0000313" key="18">
    <source>
        <dbReference type="Proteomes" id="UP000050326"/>
    </source>
</evidence>
<evidence type="ECO:0000256" key="12">
    <source>
        <dbReference type="ARBA" id="ARBA00037219"/>
    </source>
</evidence>
<dbReference type="Gene3D" id="3.30.565.10">
    <property type="entry name" value="Histidine kinase-like ATPase, C-terminal domain"/>
    <property type="match status" value="1"/>
</dbReference>
<evidence type="ECO:0000313" key="17">
    <source>
        <dbReference type="EMBL" id="KPU44722.1"/>
    </source>
</evidence>
<reference evidence="17 18" key="1">
    <citation type="submission" date="2015-09" db="EMBL/GenBank/DDBJ databases">
        <title>Genome sequence of Oxobacter pfennigii DSM 3222.</title>
        <authorList>
            <person name="Poehlein A."/>
            <person name="Bengelsdorf F.R."/>
            <person name="Schiel-Bengelsdorf B."/>
            <person name="Duerre P."/>
            <person name="Daniel R."/>
        </authorList>
    </citation>
    <scope>NUCLEOTIDE SEQUENCE [LARGE SCALE GENOMIC DNA]</scope>
    <source>
        <strain evidence="17 18">DSM 3222</strain>
    </source>
</reference>
<evidence type="ECO:0000256" key="11">
    <source>
        <dbReference type="ARBA" id="ARBA00023136"/>
    </source>
</evidence>
<evidence type="ECO:0000256" key="8">
    <source>
        <dbReference type="ARBA" id="ARBA00022989"/>
    </source>
</evidence>
<proteinExistence type="predicted"/>
<dbReference type="InterPro" id="IPR036890">
    <property type="entry name" value="HATPase_C_sf"/>
</dbReference>
<comment type="subcellular location">
    <subcellularLocation>
        <location evidence="2">Membrane</location>
        <topology evidence="2">Multi-pass membrane protein</topology>
    </subcellularLocation>
</comment>
<evidence type="ECO:0000256" key="5">
    <source>
        <dbReference type="ARBA" id="ARBA00022679"/>
    </source>
</evidence>
<dbReference type="SUPFAM" id="SSF158472">
    <property type="entry name" value="HAMP domain-like"/>
    <property type="match status" value="1"/>
</dbReference>
<keyword evidence="18" id="KW-1185">Reference proteome</keyword>
<dbReference type="SMART" id="SM00304">
    <property type="entry name" value="HAMP"/>
    <property type="match status" value="1"/>
</dbReference>
<dbReference type="Pfam" id="PF00512">
    <property type="entry name" value="HisKA"/>
    <property type="match status" value="1"/>
</dbReference>
<evidence type="ECO:0000259" key="15">
    <source>
        <dbReference type="PROSITE" id="PS50109"/>
    </source>
</evidence>
<dbReference type="FunFam" id="3.30.565.10:FF:000006">
    <property type="entry name" value="Sensor histidine kinase WalK"/>
    <property type="match status" value="1"/>
</dbReference>
<keyword evidence="4" id="KW-0597">Phosphoprotein</keyword>
<gene>
    <name evidence="17" type="primary">hssS</name>
    <name evidence="17" type="ORF">OXPF_18080</name>
</gene>
<dbReference type="AlphaFoldDB" id="A0A0P8X1N1"/>
<dbReference type="FunFam" id="1.10.287.130:FF:000001">
    <property type="entry name" value="Two-component sensor histidine kinase"/>
    <property type="match status" value="1"/>
</dbReference>
<evidence type="ECO:0000256" key="2">
    <source>
        <dbReference type="ARBA" id="ARBA00004141"/>
    </source>
</evidence>
<keyword evidence="9" id="KW-0902">Two-component regulatory system</keyword>
<dbReference type="PANTHER" id="PTHR45528">
    <property type="entry name" value="SENSOR HISTIDINE KINASE CPXA"/>
    <property type="match status" value="1"/>
</dbReference>
<dbReference type="OrthoDB" id="9813151at2"/>
<dbReference type="InterPro" id="IPR036097">
    <property type="entry name" value="HisK_dim/P_sf"/>
</dbReference>
<dbReference type="EMBL" id="LKET01000029">
    <property type="protein sequence ID" value="KPU44722.1"/>
    <property type="molecule type" value="Genomic_DNA"/>
</dbReference>
<comment type="catalytic activity">
    <reaction evidence="1">
        <text>ATP + protein L-histidine = ADP + protein N-phospho-L-histidine.</text>
        <dbReference type="EC" id="2.7.13.3"/>
    </reaction>
</comment>
<evidence type="ECO:0000256" key="4">
    <source>
        <dbReference type="ARBA" id="ARBA00022553"/>
    </source>
</evidence>
<evidence type="ECO:0000259" key="16">
    <source>
        <dbReference type="PROSITE" id="PS50885"/>
    </source>
</evidence>
<dbReference type="InterPro" id="IPR003660">
    <property type="entry name" value="HAMP_dom"/>
</dbReference>
<dbReference type="InterPro" id="IPR004358">
    <property type="entry name" value="Sig_transdc_His_kin-like_C"/>
</dbReference>
<organism evidence="17 18">
    <name type="scientific">Oxobacter pfennigii</name>
    <dbReference type="NCBI Taxonomy" id="36849"/>
    <lineage>
        <taxon>Bacteria</taxon>
        <taxon>Bacillati</taxon>
        <taxon>Bacillota</taxon>
        <taxon>Clostridia</taxon>
        <taxon>Eubacteriales</taxon>
        <taxon>Clostridiaceae</taxon>
        <taxon>Oxobacter</taxon>
    </lineage>
</organism>
<feature type="transmembrane region" description="Helical" evidence="14">
    <location>
        <begin position="146"/>
        <end position="170"/>
    </location>
</feature>
<comment type="function">
    <text evidence="12">Member of the two-component regulatory system HssS/HssR involved in intracellular heme homeostasis and tempering of staphylococcal virulence. HssS functions as a heme sensor histidine kinase which is autophosphorylated at a histidine residue and transfers its phosphate group to an aspartate residue of HssR. HssR/HssS activates the expression of hrtAB, an efflux pump, in response to extracellular heme, hemin, hemoglobin or blood.</text>
</comment>
<evidence type="ECO:0000256" key="10">
    <source>
        <dbReference type="ARBA" id="ARBA00023026"/>
    </source>
</evidence>
<dbReference type="InterPro" id="IPR005467">
    <property type="entry name" value="His_kinase_dom"/>
</dbReference>
<dbReference type="Proteomes" id="UP000050326">
    <property type="component" value="Unassembled WGS sequence"/>
</dbReference>
<evidence type="ECO:0000256" key="6">
    <source>
        <dbReference type="ARBA" id="ARBA00022692"/>
    </source>
</evidence>
<dbReference type="InterPro" id="IPR003661">
    <property type="entry name" value="HisK_dim/P_dom"/>
</dbReference>
<name>A0A0P8X1N1_9CLOT</name>
<feature type="domain" description="Histidine kinase" evidence="15">
    <location>
        <begin position="227"/>
        <end position="435"/>
    </location>
</feature>
<keyword evidence="11 14" id="KW-0472">Membrane</keyword>
<dbReference type="CDD" id="cd00075">
    <property type="entry name" value="HATPase"/>
    <property type="match status" value="1"/>
</dbReference>
<dbReference type="Gene3D" id="1.10.287.130">
    <property type="match status" value="1"/>
</dbReference>